<comment type="subunit">
    <text evidence="6">Component of the commander complex that is essential for endosomal recycling of transmembrane cargos; the commander complex is composed of the CCC subcomplex and the retriever subcomplex. Component of the heterotrimeric retriever complex consisting of VPS26C, VPS29 and VPS35L; within the complex interacts with VPS35L. Interacts with SNX17 (via C-terminus); the interaction is direct and associates SNX17 with the retriever complex. Interacts with SNX31; the interaction is direct.</text>
</comment>
<protein>
    <recommendedName>
        <fullName evidence="4">Vacuolar protein sorting-associated protein 26C</fullName>
    </recommendedName>
</protein>
<evidence type="ECO:0000313" key="7">
    <source>
        <dbReference type="EMBL" id="CAD9293115.1"/>
    </source>
</evidence>
<dbReference type="InterPro" id="IPR028934">
    <property type="entry name" value="Vps26-related"/>
</dbReference>
<gene>
    <name evidence="7" type="ORF">SSP0437_LOCUS4181</name>
</gene>
<dbReference type="EMBL" id="HBGL01005453">
    <property type="protein sequence ID" value="CAD9293115.1"/>
    <property type="molecule type" value="Transcribed_RNA"/>
</dbReference>
<dbReference type="InterPro" id="IPR014752">
    <property type="entry name" value="Arrestin-like_C"/>
</dbReference>
<comment type="similarity">
    <text evidence="2">Belongs to the VPS26 family.</text>
</comment>
<dbReference type="GO" id="GO:0006886">
    <property type="term" value="P:intracellular protein transport"/>
    <property type="evidence" value="ECO:0007669"/>
    <property type="project" value="InterPro"/>
</dbReference>
<sequence length="317" mass="34914">MSVTLDIQVSKPDRVYHPGSTISGIIIVNCKSSSSHSGLTLRLEGSVQLQVSAKSVGLFEAFYQSIKPVQLVLLTSTVAKSGKFPAGTTEVPFEFKLTPLPGQELYETYHGVFVNIHYSLSTELRRGAFSSDVQKELEIIVALPSNGPAAAEARALVRKSEPVPFEITPKTLENVKKSSLQAVPDFLVVGELDRSILDVTQPLTGWLRVAHCATRIRSIELQLVRVETCGCADGYAKEASEVQNMQIADGDVARDVQIPIFVVFPRVFSCPTLATKTFKIEFEINLVIMFPESKLVSWNFPIKLVRGETERGERLYG</sequence>
<dbReference type="AlphaFoldDB" id="A0A7S1VAB5"/>
<dbReference type="InterPro" id="IPR014756">
    <property type="entry name" value="Ig_E-set"/>
</dbReference>
<dbReference type="PANTHER" id="PTHR12233">
    <property type="entry name" value="VACUOLAR PROTEIN SORTING 26 RELATED"/>
    <property type="match status" value="1"/>
</dbReference>
<evidence type="ECO:0000256" key="3">
    <source>
        <dbReference type="ARBA" id="ARBA00022753"/>
    </source>
</evidence>
<dbReference type="Gene3D" id="2.60.40.640">
    <property type="match status" value="2"/>
</dbReference>
<proteinExistence type="inferred from homology"/>
<dbReference type="Pfam" id="PF03643">
    <property type="entry name" value="Vps26"/>
    <property type="match status" value="1"/>
</dbReference>
<evidence type="ECO:0000256" key="4">
    <source>
        <dbReference type="ARBA" id="ARBA00067597"/>
    </source>
</evidence>
<comment type="function">
    <text evidence="5">Component of the commander complex that is essential for endosomal recycling of transmembrane cargos; the commander complex is composed of the CCC subcomplex and the retriever subcomplex. Component of the retriever complex, which is a heterotrimeric complex related to retromer cargo-selective complex (CSC) and essential for retromer-independent retrieval and recycling of numerous cargos such as integrin alpha-5/beta-1 (ITGA5:ITGB1). The recruitment of the retriever complex to the endosomal membrane involves CCC and WASH complexes. In the endosomes, drives the retriever and recycling of NxxY-motif-containing cargo proteins by coupling to SNX17, a cargo essential for the homeostatic maintenance of numerous cell surface proteins associated with processes that include cell migration, cell adhesion, nutrient supply and cell signaling.</text>
</comment>
<name>A0A7S1VAB5_9EUKA</name>
<organism evidence="7">
    <name type="scientific">Sexangularia sp. CB-2014</name>
    <dbReference type="NCBI Taxonomy" id="1486929"/>
    <lineage>
        <taxon>Eukaryota</taxon>
        <taxon>Amoebozoa</taxon>
        <taxon>Tubulinea</taxon>
        <taxon>Elardia</taxon>
        <taxon>Arcellinida</taxon>
        <taxon>Arcellinida incertae sedis</taxon>
        <taxon>Sexangularia</taxon>
    </lineage>
</organism>
<reference evidence="7" key="1">
    <citation type="submission" date="2021-01" db="EMBL/GenBank/DDBJ databases">
        <authorList>
            <person name="Corre E."/>
            <person name="Pelletier E."/>
            <person name="Niang G."/>
            <person name="Scheremetjew M."/>
            <person name="Finn R."/>
            <person name="Kale V."/>
            <person name="Holt S."/>
            <person name="Cochrane G."/>
            <person name="Meng A."/>
            <person name="Brown T."/>
            <person name="Cohen L."/>
        </authorList>
    </citation>
    <scope>NUCLEOTIDE SEQUENCE</scope>
    <source>
        <strain evidence="7">ATCC 50979</strain>
    </source>
</reference>
<keyword evidence="3" id="KW-0967">Endosome</keyword>
<evidence type="ECO:0000256" key="6">
    <source>
        <dbReference type="ARBA" id="ARBA00093474"/>
    </source>
</evidence>
<evidence type="ECO:0000256" key="5">
    <source>
        <dbReference type="ARBA" id="ARBA00093280"/>
    </source>
</evidence>
<dbReference type="FunFam" id="2.60.40.640:FF:000009">
    <property type="entry name" value="Down syndrome critical region protein 3"/>
    <property type="match status" value="1"/>
</dbReference>
<comment type="subcellular location">
    <subcellularLocation>
        <location evidence="1">Endosome</location>
    </subcellularLocation>
</comment>
<evidence type="ECO:0000256" key="2">
    <source>
        <dbReference type="ARBA" id="ARBA00009100"/>
    </source>
</evidence>
<evidence type="ECO:0000256" key="1">
    <source>
        <dbReference type="ARBA" id="ARBA00004177"/>
    </source>
</evidence>
<dbReference type="GO" id="GO:0005768">
    <property type="term" value="C:endosome"/>
    <property type="evidence" value="ECO:0007669"/>
    <property type="project" value="UniProtKB-SubCell"/>
</dbReference>
<accession>A0A7S1VAB5</accession>
<dbReference type="SUPFAM" id="SSF81296">
    <property type="entry name" value="E set domains"/>
    <property type="match status" value="1"/>
</dbReference>